<keyword evidence="1" id="KW-0732">Signal</keyword>
<organism evidence="2 3">
    <name type="scientific">Enterococcus sulfureus ATCC 49903</name>
    <dbReference type="NCBI Taxonomy" id="1140003"/>
    <lineage>
        <taxon>Bacteria</taxon>
        <taxon>Bacillati</taxon>
        <taxon>Bacillota</taxon>
        <taxon>Bacilli</taxon>
        <taxon>Lactobacillales</taxon>
        <taxon>Enterococcaceae</taxon>
        <taxon>Enterococcus</taxon>
    </lineage>
</organism>
<dbReference type="PATRIC" id="fig|1140003.3.peg.1079"/>
<reference evidence="2 3" key="1">
    <citation type="submission" date="2013-03" db="EMBL/GenBank/DDBJ databases">
        <title>The Genome Sequence of Enterococcus sulfureus ATCC_49903 (PacBio/Illumina hybrid assembly).</title>
        <authorList>
            <consortium name="The Broad Institute Genomics Platform"/>
            <consortium name="The Broad Institute Genome Sequencing Center for Infectious Disease"/>
            <person name="Earl A."/>
            <person name="Russ C."/>
            <person name="Gilmore M."/>
            <person name="Surin D."/>
            <person name="Walker B."/>
            <person name="Young S."/>
            <person name="Zeng Q."/>
            <person name="Gargeya S."/>
            <person name="Fitzgerald M."/>
            <person name="Haas B."/>
            <person name="Abouelleil A."/>
            <person name="Allen A.W."/>
            <person name="Alvarado L."/>
            <person name="Arachchi H.M."/>
            <person name="Berlin A.M."/>
            <person name="Chapman S.B."/>
            <person name="Gainer-Dewar J."/>
            <person name="Goldberg J."/>
            <person name="Griggs A."/>
            <person name="Gujja S."/>
            <person name="Hansen M."/>
            <person name="Howarth C."/>
            <person name="Imamovic A."/>
            <person name="Ireland A."/>
            <person name="Larimer J."/>
            <person name="McCowan C."/>
            <person name="Murphy C."/>
            <person name="Pearson M."/>
            <person name="Poon T.W."/>
            <person name="Priest M."/>
            <person name="Roberts A."/>
            <person name="Saif S."/>
            <person name="Shea T."/>
            <person name="Sisk P."/>
            <person name="Sykes S."/>
            <person name="Wortman J."/>
            <person name="Nusbaum C."/>
            <person name="Birren B."/>
        </authorList>
    </citation>
    <scope>NUCLEOTIDE SEQUENCE [LARGE SCALE GENOMIC DNA]</scope>
    <source>
        <strain evidence="2 3">ATCC 49903</strain>
    </source>
</reference>
<dbReference type="EMBL" id="ASWO01000005">
    <property type="protein sequence ID" value="EOT83832.1"/>
    <property type="molecule type" value="Genomic_DNA"/>
</dbReference>
<dbReference type="STRING" id="1140003.OMY_01121"/>
<name>S0NQS2_9ENTE</name>
<accession>S0NQS2</accession>
<evidence type="ECO:0000256" key="1">
    <source>
        <dbReference type="SAM" id="SignalP"/>
    </source>
</evidence>
<evidence type="ECO:0000313" key="2">
    <source>
        <dbReference type="EMBL" id="EOT83832.1"/>
    </source>
</evidence>
<keyword evidence="3" id="KW-1185">Reference proteome</keyword>
<comment type="caution">
    <text evidence="2">The sequence shown here is derived from an EMBL/GenBank/DDBJ whole genome shotgun (WGS) entry which is preliminary data.</text>
</comment>
<dbReference type="Proteomes" id="UP000015961">
    <property type="component" value="Unassembled WGS sequence"/>
</dbReference>
<dbReference type="OrthoDB" id="2195254at2"/>
<feature type="chain" id="PRO_5039483940" description="Lipoprotein" evidence="1">
    <location>
        <begin position="20"/>
        <end position="175"/>
    </location>
</feature>
<evidence type="ECO:0008006" key="4">
    <source>
        <dbReference type="Google" id="ProtNLM"/>
    </source>
</evidence>
<dbReference type="eggNOG" id="ENOG5032FP5">
    <property type="taxonomic scope" value="Bacteria"/>
</dbReference>
<protein>
    <recommendedName>
        <fullName evidence="4">Lipoprotein</fullName>
    </recommendedName>
</protein>
<dbReference type="PROSITE" id="PS51257">
    <property type="entry name" value="PROKAR_LIPOPROTEIN"/>
    <property type="match status" value="1"/>
</dbReference>
<dbReference type="AlphaFoldDB" id="S0NQS2"/>
<gene>
    <name evidence="2" type="ORF">I573_01557</name>
</gene>
<sequence length="175" mass="20258">MNKIIRVSLLGLLFVVLSACQRTEQAFLTQPVKEVLPTKENLTTQQNFLLLQKDSQLFPQSQGVYDVIGDQLTIVKQYVPAVDSTKMQANTIVIEQKKLEQVKQDFQRSFPGLQYEDDPYKVYEQKFTQTKVELHDGYFVLRAQPSFEQTFQFVDNSDTKVIDDNGTIYEIQYSD</sequence>
<feature type="signal peptide" evidence="1">
    <location>
        <begin position="1"/>
        <end position="19"/>
    </location>
</feature>
<dbReference type="RefSeq" id="WP_016185573.1">
    <property type="nucleotide sequence ID" value="NZ_ASWO01000005.1"/>
</dbReference>
<proteinExistence type="predicted"/>
<evidence type="ECO:0000313" key="3">
    <source>
        <dbReference type="Proteomes" id="UP000015961"/>
    </source>
</evidence>